<sequence length="85" mass="9515">VRCEEEQAHVTRRLDETSVQYAVRTIVKGQDLSEDLTDVAAEEGADLSVIGLRRRGPVGKPIFRCNAQEILLDAERQVLAVKEPR</sequence>
<proteinExistence type="predicted"/>
<dbReference type="EMBL" id="WHPD01001117">
    <property type="protein sequence ID" value="MPV88034.1"/>
    <property type="molecule type" value="Genomic_DNA"/>
</dbReference>
<accession>A0A7J9UWD3</accession>
<evidence type="ECO:0000259" key="1">
    <source>
        <dbReference type="Pfam" id="PF00582"/>
    </source>
</evidence>
<dbReference type="SUPFAM" id="SSF52402">
    <property type="entry name" value="Adenine nucleotide alpha hydrolases-like"/>
    <property type="match status" value="1"/>
</dbReference>
<reference evidence="2 3" key="1">
    <citation type="submission" date="2019-10" db="EMBL/GenBank/DDBJ databases">
        <title>Georgenia wutianyii sp. nov. and Georgenia yuyongxinii sp. nov. isolated from plateau pika (Ochotona curzoniae) in the Qinghai-Tibet plateau of China.</title>
        <authorList>
            <person name="Tian Z."/>
        </authorList>
    </citation>
    <scope>NUCLEOTIDE SEQUENCE [LARGE SCALE GENOMIC DNA]</scope>
    <source>
        <strain evidence="2 3">JCM 15130</strain>
    </source>
</reference>
<comment type="caution">
    <text evidence="2">The sequence shown here is derived from an EMBL/GenBank/DDBJ whole genome shotgun (WGS) entry which is preliminary data.</text>
</comment>
<feature type="non-terminal residue" evidence="2">
    <location>
        <position position="1"/>
    </location>
</feature>
<dbReference type="AlphaFoldDB" id="A0A7J9UWD3"/>
<keyword evidence="3" id="KW-1185">Reference proteome</keyword>
<dbReference type="Pfam" id="PF00582">
    <property type="entry name" value="Usp"/>
    <property type="match status" value="1"/>
</dbReference>
<protein>
    <submittedName>
        <fullName evidence="2">Universal stress protein</fullName>
    </submittedName>
</protein>
<dbReference type="Gene3D" id="3.40.50.620">
    <property type="entry name" value="HUPs"/>
    <property type="match status" value="1"/>
</dbReference>
<dbReference type="InterPro" id="IPR014729">
    <property type="entry name" value="Rossmann-like_a/b/a_fold"/>
</dbReference>
<dbReference type="Proteomes" id="UP000429644">
    <property type="component" value="Unassembled WGS sequence"/>
</dbReference>
<feature type="domain" description="UspA" evidence="1">
    <location>
        <begin position="13"/>
        <end position="82"/>
    </location>
</feature>
<evidence type="ECO:0000313" key="2">
    <source>
        <dbReference type="EMBL" id="MPV88034.1"/>
    </source>
</evidence>
<organism evidence="2 3">
    <name type="scientific">Georgenia ruanii</name>
    <dbReference type="NCBI Taxonomy" id="348442"/>
    <lineage>
        <taxon>Bacteria</taxon>
        <taxon>Bacillati</taxon>
        <taxon>Actinomycetota</taxon>
        <taxon>Actinomycetes</taxon>
        <taxon>Micrococcales</taxon>
        <taxon>Bogoriellaceae</taxon>
        <taxon>Georgenia</taxon>
    </lineage>
</organism>
<name>A0A7J9UWD3_9MICO</name>
<gene>
    <name evidence="2" type="ORF">GB882_05090</name>
</gene>
<dbReference type="InterPro" id="IPR006016">
    <property type="entry name" value="UspA"/>
</dbReference>
<evidence type="ECO:0000313" key="3">
    <source>
        <dbReference type="Proteomes" id="UP000429644"/>
    </source>
</evidence>